<proteinExistence type="predicted"/>
<accession>A0A0K2VAR7</accession>
<sequence length="46" mass="5061">MAISFFLVSSSRSPTINLTLIFSSKQSLLPHLSFNSARFAVRVTST</sequence>
<name>A0A0K2VAR7_LEPSM</name>
<dbReference type="AlphaFoldDB" id="A0A0K2VAR7"/>
<evidence type="ECO:0000313" key="1">
    <source>
        <dbReference type="EMBL" id="CDW47648.1"/>
    </source>
</evidence>
<organism evidence="1">
    <name type="scientific">Lepeophtheirus salmonis</name>
    <name type="common">Salmon louse</name>
    <name type="synonym">Caligus salmonis</name>
    <dbReference type="NCBI Taxonomy" id="72036"/>
    <lineage>
        <taxon>Eukaryota</taxon>
        <taxon>Metazoa</taxon>
        <taxon>Ecdysozoa</taxon>
        <taxon>Arthropoda</taxon>
        <taxon>Crustacea</taxon>
        <taxon>Multicrustacea</taxon>
        <taxon>Hexanauplia</taxon>
        <taxon>Copepoda</taxon>
        <taxon>Siphonostomatoida</taxon>
        <taxon>Caligidae</taxon>
        <taxon>Lepeophtheirus</taxon>
    </lineage>
</organism>
<reference evidence="1" key="1">
    <citation type="submission" date="2014-05" db="EMBL/GenBank/DDBJ databases">
        <authorList>
            <person name="Chronopoulou M."/>
        </authorList>
    </citation>
    <scope>NUCLEOTIDE SEQUENCE</scope>
    <source>
        <tissue evidence="1">Whole organism</tissue>
    </source>
</reference>
<protein>
    <submittedName>
        <fullName evidence="1">Uncharacterized protein</fullName>
    </submittedName>
</protein>
<dbReference type="EMBL" id="HACA01030287">
    <property type="protein sequence ID" value="CDW47648.1"/>
    <property type="molecule type" value="Transcribed_RNA"/>
</dbReference>